<accession>A0AAE6FY33</accession>
<proteinExistence type="predicted"/>
<organism evidence="1 2">
    <name type="scientific">Myxococcus xanthus</name>
    <dbReference type="NCBI Taxonomy" id="34"/>
    <lineage>
        <taxon>Bacteria</taxon>
        <taxon>Pseudomonadati</taxon>
        <taxon>Myxococcota</taxon>
        <taxon>Myxococcia</taxon>
        <taxon>Myxococcales</taxon>
        <taxon>Cystobacterineae</taxon>
        <taxon>Myxococcaceae</taxon>
        <taxon>Myxococcus</taxon>
    </lineage>
</organism>
<dbReference type="EMBL" id="CP017174">
    <property type="protein sequence ID" value="QDE67079.1"/>
    <property type="molecule type" value="Genomic_DNA"/>
</dbReference>
<dbReference type="RefSeq" id="WP_140788936.1">
    <property type="nucleotide sequence ID" value="NZ_CP017169.1"/>
</dbReference>
<dbReference type="AlphaFoldDB" id="A0AAE6FY33"/>
<evidence type="ECO:0000313" key="1">
    <source>
        <dbReference type="EMBL" id="QDE67079.1"/>
    </source>
</evidence>
<gene>
    <name evidence="1" type="ORF">BHS09_08705</name>
</gene>
<sequence length="87" mass="9682">MSLTHWTFHSVPPEQRFGALLRGLDWEPALLRLPAVEGAGPAARYLKQGYVPFTHRLRRGSKSVSFERCSLECRSCPVPTQDSVAAS</sequence>
<name>A0AAE6FY33_MYXXA</name>
<evidence type="ECO:0000313" key="2">
    <source>
        <dbReference type="Proteomes" id="UP000320179"/>
    </source>
</evidence>
<protein>
    <submittedName>
        <fullName evidence="1">Uncharacterized protein</fullName>
    </submittedName>
</protein>
<reference evidence="1 2" key="1">
    <citation type="journal article" date="2019" name="Science">
        <title>Social genes are selection hotspots in kin groups of a soil microbe.</title>
        <authorList>
            <person name="Wielgoss S."/>
            <person name="Wolfensberger R."/>
            <person name="Sun L."/>
            <person name="Fiegna F."/>
            <person name="Velicer G.J."/>
        </authorList>
    </citation>
    <scope>NUCLEOTIDE SEQUENCE [LARGE SCALE GENOMIC DNA]</scope>
    <source>
        <strain evidence="1 2">MC3.5.9c15</strain>
    </source>
</reference>
<dbReference type="Proteomes" id="UP000320179">
    <property type="component" value="Chromosome"/>
</dbReference>